<sequence length="169" mass="19736">MAKRSERQIREFEEAQNAPKFRGWLDYQSASCEIGEGFLDGRDFSSLDFDGNGLRVAEKWALELWSDSDEPYRTPDDLKVSQSLTYFVGEVYIRSFEGWWVNTRIQVGDRTGWTHMVHLPYSQRFLAPNEQLIIALSRRTGEEWSMVYQWQKEAYAAWVASGRPPVEEP</sequence>
<keyword evidence="2" id="KW-1185">Reference proteome</keyword>
<organism evidence="1 2">
    <name type="scientific">Tsukamurella asaccharolytica</name>
    <dbReference type="NCBI Taxonomy" id="2592067"/>
    <lineage>
        <taxon>Bacteria</taxon>
        <taxon>Bacillati</taxon>
        <taxon>Actinomycetota</taxon>
        <taxon>Actinomycetes</taxon>
        <taxon>Mycobacteriales</taxon>
        <taxon>Tsukamurellaceae</taxon>
        <taxon>Tsukamurella</taxon>
    </lineage>
</organism>
<gene>
    <name evidence="1" type="ORF">FK529_00595</name>
</gene>
<dbReference type="OrthoDB" id="4553508at2"/>
<comment type="caution">
    <text evidence="1">The sequence shown here is derived from an EMBL/GenBank/DDBJ whole genome shotgun (WGS) entry which is preliminary data.</text>
</comment>
<reference evidence="1 2" key="1">
    <citation type="submission" date="2019-06" db="EMBL/GenBank/DDBJ databases">
        <title>Tsukamurella conjunctivitidis sp. nov., Tsukamurella assacharolytica sp. nov. and Tsukamurella sputae sp. nov. isolated from patients with conjunctivitis, bacteraemia (lymphoma) and respiratory infection (sputum) in Hong Kong.</title>
        <authorList>
            <person name="Teng J.L.L."/>
            <person name="Lee H.H."/>
            <person name="Fong J.Y.H."/>
            <person name="Fok K.M.N."/>
            <person name="Lau S.K.P."/>
            <person name="Woo P.C.Y."/>
        </authorList>
    </citation>
    <scope>NUCLEOTIDE SEQUENCE [LARGE SCALE GENOMIC DNA]</scope>
    <source>
        <strain evidence="1 2">HKU71</strain>
    </source>
</reference>
<dbReference type="Proteomes" id="UP000317291">
    <property type="component" value="Unassembled WGS sequence"/>
</dbReference>
<accession>A0A5C5RG96</accession>
<dbReference type="RefSeq" id="WP_146558572.1">
    <property type="nucleotide sequence ID" value="NZ_VIGW01000001.1"/>
</dbReference>
<evidence type="ECO:0000313" key="1">
    <source>
        <dbReference type="EMBL" id="TWS21151.1"/>
    </source>
</evidence>
<dbReference type="EMBL" id="VIGW01000001">
    <property type="protein sequence ID" value="TWS21151.1"/>
    <property type="molecule type" value="Genomic_DNA"/>
</dbReference>
<proteinExistence type="predicted"/>
<protein>
    <submittedName>
        <fullName evidence="1">Uncharacterized protein</fullName>
    </submittedName>
</protein>
<name>A0A5C5RG96_9ACTN</name>
<evidence type="ECO:0000313" key="2">
    <source>
        <dbReference type="Proteomes" id="UP000317291"/>
    </source>
</evidence>
<dbReference type="AlphaFoldDB" id="A0A5C5RG96"/>